<keyword evidence="1" id="KW-0433">Leucine-rich repeat</keyword>
<dbReference type="PROSITE" id="PS51450">
    <property type="entry name" value="LRR"/>
    <property type="match status" value="2"/>
</dbReference>
<dbReference type="Proteomes" id="UP001303046">
    <property type="component" value="Unassembled WGS sequence"/>
</dbReference>
<name>A0ABR1E959_NECAM</name>
<accession>A0ABR1E959</accession>
<dbReference type="InterPro" id="IPR052286">
    <property type="entry name" value="Wnt_signaling_inhibitor"/>
</dbReference>
<keyword evidence="2" id="KW-0732">Signal</keyword>
<dbReference type="InterPro" id="IPR032675">
    <property type="entry name" value="LRR_dom_sf"/>
</dbReference>
<evidence type="ECO:0000313" key="5">
    <source>
        <dbReference type="Proteomes" id="UP001303046"/>
    </source>
</evidence>
<evidence type="ECO:0000256" key="3">
    <source>
        <dbReference type="ARBA" id="ARBA00022737"/>
    </source>
</evidence>
<evidence type="ECO:0000256" key="2">
    <source>
        <dbReference type="ARBA" id="ARBA00022729"/>
    </source>
</evidence>
<evidence type="ECO:0000256" key="1">
    <source>
        <dbReference type="ARBA" id="ARBA00022614"/>
    </source>
</evidence>
<sequence length="400" mass="44774">MMNSLGVIVAPTMNLLHEETGEICGHPASAIQCTGFFIGKLLSVSVVSFNIPALTIVLFWTAVTFSAAVHEHERTPFVQEDPNLQHLCRGSLSDYAACQCKEDEGEVACINAQFVDTDVFFNVNAHYKSLQKLTFHGNNFQDLPATSLFGSVSHSRLHTLNISANYIVNLNSNALKGLPNLRVLDLSNNEIVLKEGDVDFLTHTPRLTELYLRRAFTATINRTVQFDLMMRMFKKANLKYLEVLDLSYNFLQSVPFELPCPFPSLISLDLRQNFLKTLAVNASCLSNVQSLDLSRNQFYSLTPSFRHLALSAQPNTYVLRNPFHCDCKSNDYITWVRSTDVIRDKHTLVCDRASPRNYVGARLVEVPLHKLDCSVNLFAMSSPQCSLVTASVIGLIFNLA</sequence>
<keyword evidence="3" id="KW-0677">Repeat</keyword>
<comment type="caution">
    <text evidence="4">The sequence shown here is derived from an EMBL/GenBank/DDBJ whole genome shotgun (WGS) entry which is preliminary data.</text>
</comment>
<dbReference type="Pfam" id="PF13855">
    <property type="entry name" value="LRR_8"/>
    <property type="match status" value="2"/>
</dbReference>
<proteinExistence type="predicted"/>
<dbReference type="SMART" id="SM00369">
    <property type="entry name" value="LRR_TYP"/>
    <property type="match status" value="5"/>
</dbReference>
<organism evidence="4 5">
    <name type="scientific">Necator americanus</name>
    <name type="common">Human hookworm</name>
    <dbReference type="NCBI Taxonomy" id="51031"/>
    <lineage>
        <taxon>Eukaryota</taxon>
        <taxon>Metazoa</taxon>
        <taxon>Ecdysozoa</taxon>
        <taxon>Nematoda</taxon>
        <taxon>Chromadorea</taxon>
        <taxon>Rhabditida</taxon>
        <taxon>Rhabditina</taxon>
        <taxon>Rhabditomorpha</taxon>
        <taxon>Strongyloidea</taxon>
        <taxon>Ancylostomatidae</taxon>
        <taxon>Bunostominae</taxon>
        <taxon>Necator</taxon>
    </lineage>
</organism>
<keyword evidence="5" id="KW-1185">Reference proteome</keyword>
<dbReference type="InterPro" id="IPR001611">
    <property type="entry name" value="Leu-rich_rpt"/>
</dbReference>
<dbReference type="InterPro" id="IPR003591">
    <property type="entry name" value="Leu-rich_rpt_typical-subtyp"/>
</dbReference>
<protein>
    <recommendedName>
        <fullName evidence="6">Leucine Rich repeat-containing domain protein</fullName>
    </recommendedName>
</protein>
<evidence type="ECO:0008006" key="6">
    <source>
        <dbReference type="Google" id="ProtNLM"/>
    </source>
</evidence>
<dbReference type="PANTHER" id="PTHR24364:SF18">
    <property type="entry name" value="LP06937P"/>
    <property type="match status" value="1"/>
</dbReference>
<reference evidence="4 5" key="1">
    <citation type="submission" date="2023-08" db="EMBL/GenBank/DDBJ databases">
        <title>A Necator americanus chromosomal reference genome.</title>
        <authorList>
            <person name="Ilik V."/>
            <person name="Petrzelkova K.J."/>
            <person name="Pardy F."/>
            <person name="Fuh T."/>
            <person name="Niatou-Singa F.S."/>
            <person name="Gouil Q."/>
            <person name="Baker L."/>
            <person name="Ritchie M.E."/>
            <person name="Jex A.R."/>
            <person name="Gazzola D."/>
            <person name="Li H."/>
            <person name="Toshio Fujiwara R."/>
            <person name="Zhan B."/>
            <person name="Aroian R.V."/>
            <person name="Pafco B."/>
            <person name="Schwarz E.M."/>
        </authorList>
    </citation>
    <scope>NUCLEOTIDE SEQUENCE [LARGE SCALE GENOMIC DNA]</scope>
    <source>
        <strain evidence="4 5">Aroian</strain>
        <tissue evidence="4">Whole animal</tissue>
    </source>
</reference>
<gene>
    <name evidence="4" type="primary">Necator_chrX.g21225</name>
    <name evidence="4" type="ORF">RB195_021064</name>
</gene>
<evidence type="ECO:0000313" key="4">
    <source>
        <dbReference type="EMBL" id="KAK6759215.1"/>
    </source>
</evidence>
<dbReference type="EMBL" id="JAVFWL010000006">
    <property type="protein sequence ID" value="KAK6759215.1"/>
    <property type="molecule type" value="Genomic_DNA"/>
</dbReference>
<dbReference type="SUPFAM" id="SSF52058">
    <property type="entry name" value="L domain-like"/>
    <property type="match status" value="1"/>
</dbReference>
<dbReference type="Gene3D" id="3.80.10.10">
    <property type="entry name" value="Ribonuclease Inhibitor"/>
    <property type="match status" value="1"/>
</dbReference>
<dbReference type="PANTHER" id="PTHR24364">
    <property type="entry name" value="LP06937P"/>
    <property type="match status" value="1"/>
</dbReference>